<evidence type="ECO:0000313" key="2">
    <source>
        <dbReference type="Proteomes" id="UP000297245"/>
    </source>
</evidence>
<dbReference type="EMBL" id="ML179525">
    <property type="protein sequence ID" value="THU85864.1"/>
    <property type="molecule type" value="Genomic_DNA"/>
</dbReference>
<evidence type="ECO:0000313" key="1">
    <source>
        <dbReference type="EMBL" id="THU85864.1"/>
    </source>
</evidence>
<sequence length="115" mass="13152">MFGPYVIRVGSKRLHGGAPDEWWWDLGWLAVPGDYGDSDVDHRHLSLPWTMQKHWTRCKQLTIPYSTICVIIFKPFPLPRSSEFMQRAQAETYLLAASLLEGSFYGLSASDSTIF</sequence>
<gene>
    <name evidence="1" type="ORF">K435DRAFT_378180</name>
</gene>
<dbReference type="OrthoDB" id="288726at2759"/>
<dbReference type="AlphaFoldDB" id="A0A4S8LAN2"/>
<keyword evidence="2" id="KW-1185">Reference proteome</keyword>
<dbReference type="Proteomes" id="UP000297245">
    <property type="component" value="Unassembled WGS sequence"/>
</dbReference>
<organism evidence="1 2">
    <name type="scientific">Dendrothele bispora (strain CBS 962.96)</name>
    <dbReference type="NCBI Taxonomy" id="1314807"/>
    <lineage>
        <taxon>Eukaryota</taxon>
        <taxon>Fungi</taxon>
        <taxon>Dikarya</taxon>
        <taxon>Basidiomycota</taxon>
        <taxon>Agaricomycotina</taxon>
        <taxon>Agaricomycetes</taxon>
        <taxon>Agaricomycetidae</taxon>
        <taxon>Agaricales</taxon>
        <taxon>Agaricales incertae sedis</taxon>
        <taxon>Dendrothele</taxon>
    </lineage>
</organism>
<name>A0A4S8LAN2_DENBC</name>
<accession>A0A4S8LAN2</accession>
<protein>
    <submittedName>
        <fullName evidence="1">Uncharacterized protein</fullName>
    </submittedName>
</protein>
<reference evidence="1 2" key="1">
    <citation type="journal article" date="2019" name="Nat. Ecol. Evol.">
        <title>Megaphylogeny resolves global patterns of mushroom evolution.</title>
        <authorList>
            <person name="Varga T."/>
            <person name="Krizsan K."/>
            <person name="Foldi C."/>
            <person name="Dima B."/>
            <person name="Sanchez-Garcia M."/>
            <person name="Sanchez-Ramirez S."/>
            <person name="Szollosi G.J."/>
            <person name="Szarkandi J.G."/>
            <person name="Papp V."/>
            <person name="Albert L."/>
            <person name="Andreopoulos W."/>
            <person name="Angelini C."/>
            <person name="Antonin V."/>
            <person name="Barry K.W."/>
            <person name="Bougher N.L."/>
            <person name="Buchanan P."/>
            <person name="Buyck B."/>
            <person name="Bense V."/>
            <person name="Catcheside P."/>
            <person name="Chovatia M."/>
            <person name="Cooper J."/>
            <person name="Damon W."/>
            <person name="Desjardin D."/>
            <person name="Finy P."/>
            <person name="Geml J."/>
            <person name="Haridas S."/>
            <person name="Hughes K."/>
            <person name="Justo A."/>
            <person name="Karasinski D."/>
            <person name="Kautmanova I."/>
            <person name="Kiss B."/>
            <person name="Kocsube S."/>
            <person name="Kotiranta H."/>
            <person name="LaButti K.M."/>
            <person name="Lechner B.E."/>
            <person name="Liimatainen K."/>
            <person name="Lipzen A."/>
            <person name="Lukacs Z."/>
            <person name="Mihaltcheva S."/>
            <person name="Morgado L.N."/>
            <person name="Niskanen T."/>
            <person name="Noordeloos M.E."/>
            <person name="Ohm R.A."/>
            <person name="Ortiz-Santana B."/>
            <person name="Ovrebo C."/>
            <person name="Racz N."/>
            <person name="Riley R."/>
            <person name="Savchenko A."/>
            <person name="Shiryaev A."/>
            <person name="Soop K."/>
            <person name="Spirin V."/>
            <person name="Szebenyi C."/>
            <person name="Tomsovsky M."/>
            <person name="Tulloss R.E."/>
            <person name="Uehling J."/>
            <person name="Grigoriev I.V."/>
            <person name="Vagvolgyi C."/>
            <person name="Papp T."/>
            <person name="Martin F.M."/>
            <person name="Miettinen O."/>
            <person name="Hibbett D.S."/>
            <person name="Nagy L.G."/>
        </authorList>
    </citation>
    <scope>NUCLEOTIDE SEQUENCE [LARGE SCALE GENOMIC DNA]</scope>
    <source>
        <strain evidence="1 2">CBS 962.96</strain>
    </source>
</reference>
<proteinExistence type="predicted"/>